<dbReference type="InterPro" id="IPR017946">
    <property type="entry name" value="PLC-like_Pdiesterase_TIM-brl"/>
</dbReference>
<dbReference type="GO" id="GO:0006629">
    <property type="term" value="P:lipid metabolic process"/>
    <property type="evidence" value="ECO:0007669"/>
    <property type="project" value="InterPro"/>
</dbReference>
<keyword evidence="3" id="KW-0732">Signal</keyword>
<accession>A0A437A4P8</accession>
<dbReference type="VEuPathDB" id="FungiDB:DFL_004383"/>
<comment type="caution">
    <text evidence="4">The sequence shown here is derived from an EMBL/GenBank/DDBJ whole genome shotgun (WGS) entry which is preliminary data.</text>
</comment>
<comment type="similarity">
    <text evidence="1">Belongs to the AIM6 family.</text>
</comment>
<evidence type="ECO:0000256" key="1">
    <source>
        <dbReference type="ARBA" id="ARBA00008858"/>
    </source>
</evidence>
<dbReference type="PANTHER" id="PTHR31571:SF1">
    <property type="entry name" value="ALTERED INHERITANCE OF MITOCHONDRIA PROTEIN 6"/>
    <property type="match status" value="1"/>
</dbReference>
<evidence type="ECO:0000256" key="2">
    <source>
        <dbReference type="ARBA" id="ARBA00014286"/>
    </source>
</evidence>
<reference evidence="4 5" key="1">
    <citation type="submission" date="2019-01" db="EMBL/GenBank/DDBJ databases">
        <title>Intercellular communication is required for trap formation in the nematode-trapping fungus Duddingtonia flagrans.</title>
        <authorList>
            <person name="Youssar L."/>
            <person name="Wernet V."/>
            <person name="Hensel N."/>
            <person name="Hildebrandt H.-G."/>
            <person name="Fischer R."/>
        </authorList>
    </citation>
    <scope>NUCLEOTIDE SEQUENCE [LARGE SCALE GENOMIC DNA]</scope>
    <source>
        <strain evidence="4 5">CBS H-5679</strain>
    </source>
</reference>
<dbReference type="Proteomes" id="UP000283090">
    <property type="component" value="Unassembled WGS sequence"/>
</dbReference>
<dbReference type="RefSeq" id="XP_067491633.1">
    <property type="nucleotide sequence ID" value="XM_067633468.1"/>
</dbReference>
<organism evidence="4 5">
    <name type="scientific">Arthrobotrys flagrans</name>
    <name type="common">Nematode-trapping fungus</name>
    <name type="synonym">Trichothecium flagrans</name>
    <dbReference type="NCBI Taxonomy" id="97331"/>
    <lineage>
        <taxon>Eukaryota</taxon>
        <taxon>Fungi</taxon>
        <taxon>Dikarya</taxon>
        <taxon>Ascomycota</taxon>
        <taxon>Pezizomycotina</taxon>
        <taxon>Orbiliomycetes</taxon>
        <taxon>Orbiliales</taxon>
        <taxon>Orbiliaceae</taxon>
        <taxon>Arthrobotrys</taxon>
    </lineage>
</organism>
<dbReference type="STRING" id="97331.A0A437A4P8"/>
<evidence type="ECO:0000313" key="5">
    <source>
        <dbReference type="Proteomes" id="UP000283090"/>
    </source>
</evidence>
<dbReference type="AlphaFoldDB" id="A0A437A4P8"/>
<protein>
    <recommendedName>
        <fullName evidence="2">Altered inheritance of mitochondria protein 6</fullName>
    </recommendedName>
</protein>
<proteinExistence type="inferred from homology"/>
<dbReference type="InterPro" id="IPR051236">
    <property type="entry name" value="HAT_RTT109-like"/>
</dbReference>
<sequence length="324" mass="35991">MVSATLFIQLLVAGAASAQWSDPSYIQAAADNWAEQNPKLSKYPNDFTRDIWIKEIHSHNDYTRKAPFYEALSVGAMSVEADVWVKDGQLLVGHDEISLTRERTLRSLYIDPIMDTLRKMNPDTEFSKGTKCGLFGMWCPQTFHLAVDFKSPAEEVLPLLLKDLAPLREGGFLTEYNGEEKIERAITVSVGGTAVYENVIAGQKLPRNHFVVAPILEIGTLDEQRHPDGSFVYDNTTSLFAQAHFNAAVGLPFEYVWGEVTAEHTARLKELVQNARARGMGSTFWGSPNWPVGARNSAWKALVEAGVSLIYADDLQAAAKALWQ</sequence>
<dbReference type="GeneID" id="93586694"/>
<dbReference type="PANTHER" id="PTHR31571">
    <property type="entry name" value="ALTERED INHERITANCE OF MITOCHONDRIA PROTEIN 6"/>
    <property type="match status" value="1"/>
</dbReference>
<dbReference type="OrthoDB" id="4153866at2759"/>
<dbReference type="SUPFAM" id="SSF51695">
    <property type="entry name" value="PLC-like phosphodiesterases"/>
    <property type="match status" value="1"/>
</dbReference>
<feature type="signal peptide" evidence="3">
    <location>
        <begin position="1"/>
        <end position="18"/>
    </location>
</feature>
<gene>
    <name evidence="4" type="ORF">DFL_004383</name>
</gene>
<name>A0A437A4P8_ARTFL</name>
<dbReference type="GO" id="GO:0008081">
    <property type="term" value="F:phosphoric diester hydrolase activity"/>
    <property type="evidence" value="ECO:0007669"/>
    <property type="project" value="InterPro"/>
</dbReference>
<keyword evidence="5" id="KW-1185">Reference proteome</keyword>
<dbReference type="Gene3D" id="3.20.20.190">
    <property type="entry name" value="Phosphatidylinositol (PI) phosphodiesterase"/>
    <property type="match status" value="1"/>
</dbReference>
<dbReference type="EMBL" id="SAEB01000006">
    <property type="protein sequence ID" value="RVD86089.1"/>
    <property type="molecule type" value="Genomic_DNA"/>
</dbReference>
<evidence type="ECO:0000313" key="4">
    <source>
        <dbReference type="EMBL" id="RVD86089.1"/>
    </source>
</evidence>
<feature type="chain" id="PRO_5019041817" description="Altered inheritance of mitochondria protein 6" evidence="3">
    <location>
        <begin position="19"/>
        <end position="324"/>
    </location>
</feature>
<evidence type="ECO:0000256" key="3">
    <source>
        <dbReference type="SAM" id="SignalP"/>
    </source>
</evidence>